<evidence type="ECO:0000256" key="2">
    <source>
        <dbReference type="PROSITE-ProRule" id="PRU00176"/>
    </source>
</evidence>
<feature type="non-terminal residue" evidence="4">
    <location>
        <position position="1"/>
    </location>
</feature>
<dbReference type="OrthoDB" id="3800936at2759"/>
<dbReference type="GO" id="GO:0003723">
    <property type="term" value="F:RNA binding"/>
    <property type="evidence" value="ECO:0007669"/>
    <property type="project" value="UniProtKB-UniRule"/>
</dbReference>
<dbReference type="InterPro" id="IPR012677">
    <property type="entry name" value="Nucleotide-bd_a/b_plait_sf"/>
</dbReference>
<evidence type="ECO:0000313" key="5">
    <source>
        <dbReference type="Proteomes" id="UP000654395"/>
    </source>
</evidence>
<dbReference type="Pfam" id="PF14709">
    <property type="entry name" value="DND1_DSRM"/>
    <property type="match status" value="1"/>
</dbReference>
<dbReference type="InterPro" id="IPR000504">
    <property type="entry name" value="RRM_dom"/>
</dbReference>
<dbReference type="Gene3D" id="3.30.70.330">
    <property type="match status" value="2"/>
</dbReference>
<comment type="caution">
    <text evidence="4">The sequence shown here is derived from an EMBL/GenBank/DDBJ whole genome shotgun (WGS) entry which is preliminary data.</text>
</comment>
<sequence>SRRRLPPQTWPDSINQANKLALLAWARDSGIDLVQVNGQRRYGGPPAGERRGLWGGLWGGSPGVHRAAGCPTGWVGDPPPPGTEVFIGKLPQDVYEDALIPLFQSVGKLYEFRLMMTFSGLNRGFAYAKYGSRRGARDAVASLNNFEVREGCAIVVRRSTEKRELSVDGLWAWLRPRELETVLRRATPGVLRLALHASPGHRRAQLAVVTYSSHQAAAMAKKTLMEGNTQLGGAEMTVEWLNPSLKQKLQLCKKPLPVQTQAQGDRSRCIPAQVPPAAGSSRQPPGALEQLQALCRRQRLGTPLFLTRCLRAQPDGWLQLWCRVLIPGCPVPFSTVAWVRQDAPGSSWHEEAKAAVALQLLPLLGES</sequence>
<evidence type="ECO:0000256" key="1">
    <source>
        <dbReference type="ARBA" id="ARBA00022884"/>
    </source>
</evidence>
<dbReference type="SMART" id="SM00360">
    <property type="entry name" value="RRM"/>
    <property type="match status" value="2"/>
</dbReference>
<dbReference type="PROSITE" id="PS50102">
    <property type="entry name" value="RRM"/>
    <property type="match status" value="1"/>
</dbReference>
<dbReference type="EMBL" id="WBNH01011551">
    <property type="protein sequence ID" value="NXX85835.1"/>
    <property type="molecule type" value="Genomic_DNA"/>
</dbReference>
<dbReference type="PANTHER" id="PTHR21245">
    <property type="entry name" value="HETEROGENEOUS NUCLEAR RIBONUCLEOPROTEIN"/>
    <property type="match status" value="1"/>
</dbReference>
<accession>A0A852LC01</accession>
<evidence type="ECO:0000259" key="3">
    <source>
        <dbReference type="PROSITE" id="PS50102"/>
    </source>
</evidence>
<dbReference type="InterPro" id="IPR035979">
    <property type="entry name" value="RBD_domain_sf"/>
</dbReference>
<dbReference type="SUPFAM" id="SSF54928">
    <property type="entry name" value="RNA-binding domain, RBD"/>
    <property type="match status" value="1"/>
</dbReference>
<protein>
    <submittedName>
        <fullName evidence="4">DND1 protein</fullName>
    </submittedName>
</protein>
<evidence type="ECO:0000313" key="4">
    <source>
        <dbReference type="EMBL" id="NXX85835.1"/>
    </source>
</evidence>
<keyword evidence="1 2" id="KW-0694">RNA-binding</keyword>
<dbReference type="Proteomes" id="UP000654395">
    <property type="component" value="Unassembled WGS sequence"/>
</dbReference>
<name>A0A852LC01_UROIN</name>
<feature type="non-terminal residue" evidence="4">
    <location>
        <position position="367"/>
    </location>
</feature>
<feature type="domain" description="RRM" evidence="3">
    <location>
        <begin position="83"/>
        <end position="161"/>
    </location>
</feature>
<organism evidence="4 5">
    <name type="scientific">Urocolius indicus</name>
    <name type="common">Red-faced mousebird</name>
    <name type="synonym">Colius indicus</name>
    <dbReference type="NCBI Taxonomy" id="458196"/>
    <lineage>
        <taxon>Eukaryota</taxon>
        <taxon>Metazoa</taxon>
        <taxon>Chordata</taxon>
        <taxon>Craniata</taxon>
        <taxon>Vertebrata</taxon>
        <taxon>Euteleostomi</taxon>
        <taxon>Archelosauria</taxon>
        <taxon>Archosauria</taxon>
        <taxon>Dinosauria</taxon>
        <taxon>Saurischia</taxon>
        <taxon>Theropoda</taxon>
        <taxon>Coelurosauria</taxon>
        <taxon>Aves</taxon>
        <taxon>Neognathae</taxon>
        <taxon>Neoaves</taxon>
        <taxon>Telluraves</taxon>
        <taxon>Coraciimorphae</taxon>
        <taxon>Coliiformes</taxon>
        <taxon>Coliidae</taxon>
        <taxon>Urocolius</taxon>
    </lineage>
</organism>
<gene>
    <name evidence="4" type="primary">Dnd1</name>
    <name evidence="4" type="ORF">UROIND_R06895</name>
</gene>
<dbReference type="AlphaFoldDB" id="A0A852LC01"/>
<dbReference type="Pfam" id="PF00076">
    <property type="entry name" value="RRM_1"/>
    <property type="match status" value="1"/>
</dbReference>
<reference evidence="4" key="1">
    <citation type="submission" date="2020-02" db="EMBL/GenBank/DDBJ databases">
        <title>Bird 10,000 Genomes (B10K) Project - Family phase.</title>
        <authorList>
            <person name="Zhang G."/>
        </authorList>
    </citation>
    <scope>NUCLEOTIDE SEQUENCE</scope>
    <source>
        <strain evidence="4">B10K-DU-030-59</strain>
    </source>
</reference>
<proteinExistence type="predicted"/>
<keyword evidence="5" id="KW-1185">Reference proteome</keyword>